<accession>A0AAE0FEE4</accession>
<keyword evidence="3" id="KW-1185">Reference proteome</keyword>
<dbReference type="Proteomes" id="UP001190700">
    <property type="component" value="Unassembled WGS sequence"/>
</dbReference>
<comment type="caution">
    <text evidence="2">The sequence shown here is derived from an EMBL/GenBank/DDBJ whole genome shotgun (WGS) entry which is preliminary data.</text>
</comment>
<gene>
    <name evidence="2" type="ORF">CYMTET_32757</name>
</gene>
<evidence type="ECO:0000313" key="3">
    <source>
        <dbReference type="Proteomes" id="UP001190700"/>
    </source>
</evidence>
<dbReference type="EMBL" id="LGRX02019743">
    <property type="protein sequence ID" value="KAK3258188.1"/>
    <property type="molecule type" value="Genomic_DNA"/>
</dbReference>
<proteinExistence type="predicted"/>
<evidence type="ECO:0000256" key="1">
    <source>
        <dbReference type="SAM" id="MobiDB-lite"/>
    </source>
</evidence>
<organism evidence="2 3">
    <name type="scientific">Cymbomonas tetramitiformis</name>
    <dbReference type="NCBI Taxonomy" id="36881"/>
    <lineage>
        <taxon>Eukaryota</taxon>
        <taxon>Viridiplantae</taxon>
        <taxon>Chlorophyta</taxon>
        <taxon>Pyramimonadophyceae</taxon>
        <taxon>Pyramimonadales</taxon>
        <taxon>Pyramimonadaceae</taxon>
        <taxon>Cymbomonas</taxon>
    </lineage>
</organism>
<evidence type="ECO:0000313" key="2">
    <source>
        <dbReference type="EMBL" id="KAK3258188.1"/>
    </source>
</evidence>
<sequence length="425" mass="46062">MSRSMATRKAATVLWTYIVKSLQTAFEQKEAANTALFDMVDTTKEDFDGCLTAIVSAMTTLLELSTTYMVAKKQLLASLDTAFYQRQAASSKLPRSCLRSTVGVAYSGLLPSGMDVQKLVKDFQFHIDAANEVLSSLKDDVDDDKSPTRRPAPPSGKPTGKPRGDSASTALPPRPSPRVEIGRKSMADETTTASTSGCTPSPSTPSPRPSFLSRVRCPPGYWHDTANCPTADIECEPCVIEQADDADGLVSAFQVAFDSEDAASFARLCARHDHPLVRQDEDPFTFAENIDVDVGHSTHACNPPNPPCLLRRHVHEAQHALRELKQVAGGAGGAPQHFPMVHFGSPTSAVIEKPAVEHEPTVTIESDDDSSIYPQQFIDNEPPFEQSFMDNMSVQLGFNGPEQQVSANSFTSLLSLSLSVDFCHA</sequence>
<protein>
    <submittedName>
        <fullName evidence="2">Uncharacterized protein</fullName>
    </submittedName>
</protein>
<name>A0AAE0FEE4_9CHLO</name>
<dbReference type="AlphaFoldDB" id="A0AAE0FEE4"/>
<feature type="compositionally biased region" description="Low complexity" evidence="1">
    <location>
        <begin position="190"/>
        <end position="201"/>
    </location>
</feature>
<reference evidence="2 3" key="1">
    <citation type="journal article" date="2015" name="Genome Biol. Evol.">
        <title>Comparative Genomics of a Bacterivorous Green Alga Reveals Evolutionary Causalities and Consequences of Phago-Mixotrophic Mode of Nutrition.</title>
        <authorList>
            <person name="Burns J.A."/>
            <person name="Paasch A."/>
            <person name="Narechania A."/>
            <person name="Kim E."/>
        </authorList>
    </citation>
    <scope>NUCLEOTIDE SEQUENCE [LARGE SCALE GENOMIC DNA]</scope>
    <source>
        <strain evidence="2 3">PLY_AMNH</strain>
    </source>
</reference>
<feature type="region of interest" description="Disordered" evidence="1">
    <location>
        <begin position="138"/>
        <end position="211"/>
    </location>
</feature>